<evidence type="ECO:0000256" key="6">
    <source>
        <dbReference type="ARBA" id="ARBA00022692"/>
    </source>
</evidence>
<gene>
    <name evidence="23" type="ORF">WPS_03790</name>
</gene>
<evidence type="ECO:0000256" key="14">
    <source>
        <dbReference type="ARBA" id="ARBA00024688"/>
    </source>
</evidence>
<keyword evidence="3 17" id="KW-0813">Transport</keyword>
<keyword evidence="4 16" id="KW-0349">Heme</keyword>
<dbReference type="PROSITE" id="PS51007">
    <property type="entry name" value="CYTC"/>
    <property type="match status" value="1"/>
</dbReference>
<dbReference type="GO" id="GO:0042773">
    <property type="term" value="P:ATP synthesis coupled electron transport"/>
    <property type="evidence" value="ECO:0007669"/>
    <property type="project" value="TreeGrafter"/>
</dbReference>
<dbReference type="SUPFAM" id="SSF46626">
    <property type="entry name" value="Cytochrome c"/>
    <property type="match status" value="1"/>
</dbReference>
<dbReference type="Pfam" id="PF02790">
    <property type="entry name" value="COX2_TM"/>
    <property type="match status" value="1"/>
</dbReference>
<dbReference type="InterPro" id="IPR045187">
    <property type="entry name" value="CcO_II"/>
</dbReference>
<evidence type="ECO:0000256" key="17">
    <source>
        <dbReference type="RuleBase" id="RU000456"/>
    </source>
</evidence>
<dbReference type="NCBIfam" id="TIGR02866">
    <property type="entry name" value="CoxB"/>
    <property type="match status" value="1"/>
</dbReference>
<feature type="domain" description="Cytochrome oxidase subunit II copper A binding" evidence="20">
    <location>
        <begin position="134"/>
        <end position="246"/>
    </location>
</feature>
<dbReference type="InterPro" id="IPR014222">
    <property type="entry name" value="Cyt_c_oxidase_su2"/>
</dbReference>
<evidence type="ECO:0000256" key="1">
    <source>
        <dbReference type="ARBA" id="ARBA00004141"/>
    </source>
</evidence>
<dbReference type="RefSeq" id="WP_317996168.1">
    <property type="nucleotide sequence ID" value="NZ_AP025523.1"/>
</dbReference>
<name>A0AAN1XSS0_UNVUL</name>
<reference evidence="23 24" key="1">
    <citation type="journal article" date="2022" name="ISME Commun">
        <title>Vulcanimicrobium alpinus gen. nov. sp. nov., the first cultivated representative of the candidate phylum 'Eremiobacterota', is a metabolically versatile aerobic anoxygenic phototroph.</title>
        <authorList>
            <person name="Yabe S."/>
            <person name="Muto K."/>
            <person name="Abe K."/>
            <person name="Yokota A."/>
            <person name="Staudigel H."/>
            <person name="Tebo B.M."/>
        </authorList>
    </citation>
    <scope>NUCLEOTIDE SEQUENCE [LARGE SCALE GENOMIC DNA]</scope>
    <source>
        <strain evidence="23 24">WC8-2</strain>
    </source>
</reference>
<keyword evidence="10 19" id="KW-1133">Transmembrane helix</keyword>
<dbReference type="SUPFAM" id="SSF81464">
    <property type="entry name" value="Cytochrome c oxidase subunit II-like, transmembrane region"/>
    <property type="match status" value="1"/>
</dbReference>
<dbReference type="GO" id="GO:0016491">
    <property type="term" value="F:oxidoreductase activity"/>
    <property type="evidence" value="ECO:0007669"/>
    <property type="project" value="InterPro"/>
</dbReference>
<dbReference type="PANTHER" id="PTHR22888">
    <property type="entry name" value="CYTOCHROME C OXIDASE, SUBUNIT II"/>
    <property type="match status" value="1"/>
</dbReference>
<feature type="transmembrane region" description="Helical" evidence="19">
    <location>
        <begin position="55"/>
        <end position="82"/>
    </location>
</feature>
<keyword evidence="12 18" id="KW-0186">Copper</keyword>
<evidence type="ECO:0000256" key="12">
    <source>
        <dbReference type="ARBA" id="ARBA00023008"/>
    </source>
</evidence>
<dbReference type="InterPro" id="IPR009056">
    <property type="entry name" value="Cyt_c-like_dom"/>
</dbReference>
<dbReference type="Pfam" id="PF00116">
    <property type="entry name" value="COX2"/>
    <property type="match status" value="1"/>
</dbReference>
<keyword evidence="11 16" id="KW-0408">Iron</keyword>
<feature type="transmembrane region" description="Helical" evidence="19">
    <location>
        <begin position="103"/>
        <end position="123"/>
    </location>
</feature>
<protein>
    <recommendedName>
        <fullName evidence="18">Cytochrome c oxidase subunit 2</fullName>
        <ecNumber evidence="18">7.1.1.9</ecNumber>
    </recommendedName>
</protein>
<evidence type="ECO:0000256" key="15">
    <source>
        <dbReference type="ARBA" id="ARBA00047816"/>
    </source>
</evidence>
<dbReference type="InterPro" id="IPR036257">
    <property type="entry name" value="Cyt_c_oxidase_su2_TM_sf"/>
</dbReference>
<dbReference type="GO" id="GO:0020037">
    <property type="term" value="F:heme binding"/>
    <property type="evidence" value="ECO:0007669"/>
    <property type="project" value="InterPro"/>
</dbReference>
<accession>A0AAN1XSS0</accession>
<evidence type="ECO:0000256" key="16">
    <source>
        <dbReference type="PROSITE-ProRule" id="PRU00433"/>
    </source>
</evidence>
<keyword evidence="8" id="KW-1278">Translocase</keyword>
<dbReference type="InterPro" id="IPR008972">
    <property type="entry name" value="Cupredoxin"/>
</dbReference>
<evidence type="ECO:0000259" key="21">
    <source>
        <dbReference type="PROSITE" id="PS50999"/>
    </source>
</evidence>
<evidence type="ECO:0000256" key="2">
    <source>
        <dbReference type="ARBA" id="ARBA00007866"/>
    </source>
</evidence>
<sequence length="361" mass="39088">MAQRTVKPKTNLGPGFWQITALIVIVSALMSYFTWISDWPIGLIPAGDPAPSTDFLFKFLGIVASWIFNIVTIYTIYFAIVFRRPNDAPASAIGVQIHDQPVLEFWWTVIPTILVVILAIFSVKIWSDIQNTQGDVLTVEAIGYQFGFQFRYPKLAQPVTGIMHLPLNTPTTIHVTSRDVLHGFWIPEMRIKADMVPGLVNTLRVTPTKAGTYRIICTEFCGDGHGLMKTQVVVENQQDFAKWFHQQGGTAGAGGGSSAAIALGAGKADAGQALFGQKCSACHSVGPYAQKLVGPGLGQIFSDSAHPKLVNGADPTPQNVAMILKNGYQGDLGIMPSSQVNQISNTDIANLVAYLVSLSKK</sequence>
<feature type="domain" description="Cytochrome c" evidence="22">
    <location>
        <begin position="266"/>
        <end position="359"/>
    </location>
</feature>
<comment type="subcellular location">
    <subcellularLocation>
        <location evidence="17">Cell membrane</location>
        <topology evidence="17">Multi-pass membrane protein</topology>
    </subcellularLocation>
    <subcellularLocation>
        <location evidence="1">Membrane</location>
        <topology evidence="1">Multi-pass membrane protein</topology>
    </subcellularLocation>
</comment>
<dbReference type="InterPro" id="IPR001505">
    <property type="entry name" value="Copper_CuA"/>
</dbReference>
<evidence type="ECO:0000256" key="13">
    <source>
        <dbReference type="ARBA" id="ARBA00023136"/>
    </source>
</evidence>
<dbReference type="GO" id="GO:0004129">
    <property type="term" value="F:cytochrome-c oxidase activity"/>
    <property type="evidence" value="ECO:0007669"/>
    <property type="project" value="UniProtKB-EC"/>
</dbReference>
<keyword evidence="5 17" id="KW-0679">Respiratory chain</keyword>
<dbReference type="Gene3D" id="1.10.287.90">
    <property type="match status" value="1"/>
</dbReference>
<evidence type="ECO:0000256" key="10">
    <source>
        <dbReference type="ARBA" id="ARBA00022989"/>
    </source>
</evidence>
<dbReference type="Proteomes" id="UP001317532">
    <property type="component" value="Chromosome"/>
</dbReference>
<evidence type="ECO:0000259" key="22">
    <source>
        <dbReference type="PROSITE" id="PS51007"/>
    </source>
</evidence>
<dbReference type="Gene3D" id="2.60.40.420">
    <property type="entry name" value="Cupredoxins - blue copper proteins"/>
    <property type="match status" value="1"/>
</dbReference>
<keyword evidence="6 17" id="KW-0812">Transmembrane</keyword>
<dbReference type="PANTHER" id="PTHR22888:SF9">
    <property type="entry name" value="CYTOCHROME C OXIDASE SUBUNIT 2"/>
    <property type="match status" value="1"/>
</dbReference>
<dbReference type="GO" id="GO:0005507">
    <property type="term" value="F:copper ion binding"/>
    <property type="evidence" value="ECO:0007669"/>
    <property type="project" value="InterPro"/>
</dbReference>
<keyword evidence="24" id="KW-1185">Reference proteome</keyword>
<evidence type="ECO:0000256" key="9">
    <source>
        <dbReference type="ARBA" id="ARBA00022982"/>
    </source>
</evidence>
<dbReference type="PROSITE" id="PS50857">
    <property type="entry name" value="COX2_CUA"/>
    <property type="match status" value="1"/>
</dbReference>
<evidence type="ECO:0000256" key="18">
    <source>
        <dbReference type="RuleBase" id="RU004024"/>
    </source>
</evidence>
<comment type="cofactor">
    <cofactor evidence="18">
        <name>Cu cation</name>
        <dbReference type="ChEBI" id="CHEBI:23378"/>
    </cofactor>
    <text evidence="18">Binds a copper A center.</text>
</comment>
<dbReference type="InterPro" id="IPR002429">
    <property type="entry name" value="CcO_II-like_C"/>
</dbReference>
<comment type="catalytic activity">
    <reaction evidence="15 18">
        <text>4 Fe(II)-[cytochrome c] + O2 + 8 H(+)(in) = 4 Fe(III)-[cytochrome c] + 2 H2O + 4 H(+)(out)</text>
        <dbReference type="Rhea" id="RHEA:11436"/>
        <dbReference type="Rhea" id="RHEA-COMP:10350"/>
        <dbReference type="Rhea" id="RHEA-COMP:14399"/>
        <dbReference type="ChEBI" id="CHEBI:15377"/>
        <dbReference type="ChEBI" id="CHEBI:15378"/>
        <dbReference type="ChEBI" id="CHEBI:15379"/>
        <dbReference type="ChEBI" id="CHEBI:29033"/>
        <dbReference type="ChEBI" id="CHEBI:29034"/>
        <dbReference type="EC" id="7.1.1.9"/>
    </reaction>
</comment>
<evidence type="ECO:0000256" key="3">
    <source>
        <dbReference type="ARBA" id="ARBA00022448"/>
    </source>
</evidence>
<dbReference type="AlphaFoldDB" id="A0AAN1XSS0"/>
<evidence type="ECO:0000256" key="19">
    <source>
        <dbReference type="SAM" id="Phobius"/>
    </source>
</evidence>
<evidence type="ECO:0000256" key="4">
    <source>
        <dbReference type="ARBA" id="ARBA00022617"/>
    </source>
</evidence>
<dbReference type="EMBL" id="AP025523">
    <property type="protein sequence ID" value="BDE05103.1"/>
    <property type="molecule type" value="Genomic_DNA"/>
</dbReference>
<evidence type="ECO:0000313" key="24">
    <source>
        <dbReference type="Proteomes" id="UP001317532"/>
    </source>
</evidence>
<dbReference type="EC" id="7.1.1.9" evidence="18"/>
<dbReference type="PROSITE" id="PS00078">
    <property type="entry name" value="COX2"/>
    <property type="match status" value="1"/>
</dbReference>
<dbReference type="SUPFAM" id="SSF49503">
    <property type="entry name" value="Cupredoxins"/>
    <property type="match status" value="1"/>
</dbReference>
<feature type="transmembrane region" description="Helical" evidence="19">
    <location>
        <begin position="12"/>
        <end position="35"/>
    </location>
</feature>
<evidence type="ECO:0000256" key="11">
    <source>
        <dbReference type="ARBA" id="ARBA00023004"/>
    </source>
</evidence>
<evidence type="ECO:0000256" key="5">
    <source>
        <dbReference type="ARBA" id="ARBA00022660"/>
    </source>
</evidence>
<dbReference type="InterPro" id="IPR036909">
    <property type="entry name" value="Cyt_c-like_dom_sf"/>
</dbReference>
<dbReference type="InterPro" id="IPR011759">
    <property type="entry name" value="Cyt_c_oxidase_su2_TM_dom"/>
</dbReference>
<evidence type="ECO:0000259" key="20">
    <source>
        <dbReference type="PROSITE" id="PS50857"/>
    </source>
</evidence>
<dbReference type="Pfam" id="PF13442">
    <property type="entry name" value="Cytochrome_CBB3"/>
    <property type="match status" value="1"/>
</dbReference>
<evidence type="ECO:0000256" key="8">
    <source>
        <dbReference type="ARBA" id="ARBA00022967"/>
    </source>
</evidence>
<organism evidence="23 24">
    <name type="scientific">Vulcanimicrobium alpinum</name>
    <dbReference type="NCBI Taxonomy" id="3016050"/>
    <lineage>
        <taxon>Bacteria</taxon>
        <taxon>Bacillati</taxon>
        <taxon>Vulcanimicrobiota</taxon>
        <taxon>Vulcanimicrobiia</taxon>
        <taxon>Vulcanimicrobiales</taxon>
        <taxon>Vulcanimicrobiaceae</taxon>
        <taxon>Vulcanimicrobium</taxon>
    </lineage>
</organism>
<keyword evidence="9 17" id="KW-0249">Electron transport</keyword>
<comment type="similarity">
    <text evidence="2 17">Belongs to the cytochrome c oxidase subunit 2 family.</text>
</comment>
<dbReference type="PROSITE" id="PS50999">
    <property type="entry name" value="COX2_TM"/>
    <property type="match status" value="1"/>
</dbReference>
<keyword evidence="13 19" id="KW-0472">Membrane</keyword>
<evidence type="ECO:0000313" key="23">
    <source>
        <dbReference type="EMBL" id="BDE05103.1"/>
    </source>
</evidence>
<feature type="domain" description="Cytochrome oxidase subunit II transmembrane region profile" evidence="21">
    <location>
        <begin position="35"/>
        <end position="133"/>
    </location>
</feature>
<comment type="function">
    <text evidence="14 18">Subunits I and II form the functional core of the enzyme complex. Electrons originating in cytochrome c are transferred via heme a and Cu(A) to the binuclear center formed by heme a3 and Cu(B).</text>
</comment>
<proteinExistence type="inferred from homology"/>
<dbReference type="GO" id="GO:0005886">
    <property type="term" value="C:plasma membrane"/>
    <property type="evidence" value="ECO:0007669"/>
    <property type="project" value="UniProtKB-SubCell"/>
</dbReference>
<dbReference type="KEGG" id="vab:WPS_03790"/>
<keyword evidence="7 16" id="KW-0479">Metal-binding</keyword>
<evidence type="ECO:0000256" key="7">
    <source>
        <dbReference type="ARBA" id="ARBA00022723"/>
    </source>
</evidence>